<dbReference type="STRING" id="168384.SAMN05660368_01662"/>
<evidence type="ECO:0000313" key="11">
    <source>
        <dbReference type="EMBL" id="EET62675.1"/>
    </source>
</evidence>
<comment type="similarity">
    <text evidence="3 10">Belongs to the thioester dehydratase family. FabZ subfamily.</text>
</comment>
<gene>
    <name evidence="10 11" type="primary">fabZ</name>
    <name evidence="11" type="ORF">BRYFOR_05025</name>
</gene>
<dbReference type="EMBL" id="ACCL02000001">
    <property type="protein sequence ID" value="EET62675.1"/>
    <property type="molecule type" value="Genomic_DNA"/>
</dbReference>
<evidence type="ECO:0000256" key="6">
    <source>
        <dbReference type="ARBA" id="ARBA00022556"/>
    </source>
</evidence>
<protein>
    <recommendedName>
        <fullName evidence="10">3-hydroxyacyl-[acyl-carrier-protein] dehydratase FabZ</fullName>
        <ecNumber evidence="10">4.2.1.59</ecNumber>
    </recommendedName>
    <alternativeName>
        <fullName evidence="10">(3R)-hydroxymyristoyl-[acyl-carrier-protein] dehydratase</fullName>
        <shortName evidence="10">(3R)-hydroxymyristoyl-ACP dehydrase</shortName>
    </alternativeName>
    <alternativeName>
        <fullName evidence="10">Beta-hydroxyacyl-ACP dehydratase</fullName>
    </alternativeName>
</protein>
<feature type="active site" evidence="10">
    <location>
        <position position="63"/>
    </location>
</feature>
<comment type="function">
    <text evidence="9 10">Involved in unsaturated fatty acids biosynthesis. Catalyzes the dehydration of short chain beta-hydroxyacyl-ACPs and long chain saturated and unsaturated beta-hydroxyacyl-ACPs.</text>
</comment>
<evidence type="ECO:0000256" key="3">
    <source>
        <dbReference type="ARBA" id="ARBA00009174"/>
    </source>
</evidence>
<dbReference type="eggNOG" id="COG0764">
    <property type="taxonomic scope" value="Bacteria"/>
</dbReference>
<evidence type="ECO:0000313" key="12">
    <source>
        <dbReference type="Proteomes" id="UP000005561"/>
    </source>
</evidence>
<dbReference type="GO" id="GO:0006633">
    <property type="term" value="P:fatty acid biosynthetic process"/>
    <property type="evidence" value="ECO:0007669"/>
    <property type="project" value="UniProtKB-UniRule"/>
</dbReference>
<evidence type="ECO:0000256" key="7">
    <source>
        <dbReference type="ARBA" id="ARBA00023098"/>
    </source>
</evidence>
<dbReference type="HAMAP" id="MF_00406">
    <property type="entry name" value="FabZ"/>
    <property type="match status" value="1"/>
</dbReference>
<dbReference type="PANTHER" id="PTHR30272:SF1">
    <property type="entry name" value="3-HYDROXYACYL-[ACYL-CARRIER-PROTEIN] DEHYDRATASE"/>
    <property type="match status" value="1"/>
</dbReference>
<evidence type="ECO:0000256" key="8">
    <source>
        <dbReference type="ARBA" id="ARBA00023239"/>
    </source>
</evidence>
<evidence type="ECO:0000256" key="5">
    <source>
        <dbReference type="ARBA" id="ARBA00022516"/>
    </source>
</evidence>
<dbReference type="AlphaFoldDB" id="C6L8T6"/>
<dbReference type="Proteomes" id="UP000005561">
    <property type="component" value="Unassembled WGS sequence"/>
</dbReference>
<dbReference type="NCBIfam" id="TIGR01750">
    <property type="entry name" value="fabZ"/>
    <property type="match status" value="1"/>
</dbReference>
<evidence type="ECO:0000256" key="2">
    <source>
        <dbReference type="ARBA" id="ARBA00004496"/>
    </source>
</evidence>
<dbReference type="SUPFAM" id="SSF54637">
    <property type="entry name" value="Thioesterase/thiol ester dehydrase-isomerase"/>
    <property type="match status" value="1"/>
</dbReference>
<keyword evidence="12" id="KW-1185">Reference proteome</keyword>
<evidence type="ECO:0000256" key="1">
    <source>
        <dbReference type="ARBA" id="ARBA00001055"/>
    </source>
</evidence>
<keyword evidence="6 10" id="KW-0441">Lipid A biosynthesis</keyword>
<dbReference type="Pfam" id="PF07977">
    <property type="entry name" value="FabA"/>
    <property type="match status" value="1"/>
</dbReference>
<dbReference type="FunFam" id="3.10.129.10:FF:000001">
    <property type="entry name" value="3-hydroxyacyl-[acyl-carrier-protein] dehydratase FabZ"/>
    <property type="match status" value="1"/>
</dbReference>
<dbReference type="GO" id="GO:0016020">
    <property type="term" value="C:membrane"/>
    <property type="evidence" value="ECO:0007669"/>
    <property type="project" value="GOC"/>
</dbReference>
<comment type="catalytic activity">
    <reaction evidence="1 10">
        <text>a (3R)-hydroxyacyl-[ACP] = a (2E)-enoyl-[ACP] + H2O</text>
        <dbReference type="Rhea" id="RHEA:13097"/>
        <dbReference type="Rhea" id="RHEA-COMP:9925"/>
        <dbReference type="Rhea" id="RHEA-COMP:9945"/>
        <dbReference type="ChEBI" id="CHEBI:15377"/>
        <dbReference type="ChEBI" id="CHEBI:78784"/>
        <dbReference type="ChEBI" id="CHEBI:78827"/>
        <dbReference type="EC" id="4.2.1.59"/>
    </reaction>
</comment>
<comment type="subcellular location">
    <subcellularLocation>
        <location evidence="2 10">Cytoplasm</location>
    </subcellularLocation>
</comment>
<evidence type="ECO:0000256" key="4">
    <source>
        <dbReference type="ARBA" id="ARBA00022490"/>
    </source>
</evidence>
<dbReference type="InterPro" id="IPR010084">
    <property type="entry name" value="FabZ"/>
</dbReference>
<accession>C6L8T6</accession>
<dbReference type="GO" id="GO:0005737">
    <property type="term" value="C:cytoplasm"/>
    <property type="evidence" value="ECO:0007669"/>
    <property type="project" value="UniProtKB-SubCell"/>
</dbReference>
<dbReference type="Gene3D" id="3.10.129.10">
    <property type="entry name" value="Hotdog Thioesterase"/>
    <property type="match status" value="1"/>
</dbReference>
<evidence type="ECO:0000256" key="9">
    <source>
        <dbReference type="ARBA" id="ARBA00025049"/>
    </source>
</evidence>
<organism evidence="11 12">
    <name type="scientific">Marvinbryantia formatexigens DSM 14469</name>
    <dbReference type="NCBI Taxonomy" id="478749"/>
    <lineage>
        <taxon>Bacteria</taxon>
        <taxon>Bacillati</taxon>
        <taxon>Bacillota</taxon>
        <taxon>Clostridia</taxon>
        <taxon>Lachnospirales</taxon>
        <taxon>Lachnospiraceae</taxon>
        <taxon>Marvinbryantia</taxon>
    </lineage>
</organism>
<keyword evidence="5 10" id="KW-0444">Lipid biosynthesis</keyword>
<keyword evidence="8 10" id="KW-0456">Lyase</keyword>
<dbReference type="PANTHER" id="PTHR30272">
    <property type="entry name" value="3-HYDROXYACYL-[ACYL-CARRIER-PROTEIN] DEHYDRATASE"/>
    <property type="match status" value="1"/>
</dbReference>
<dbReference type="InterPro" id="IPR029069">
    <property type="entry name" value="HotDog_dom_sf"/>
</dbReference>
<dbReference type="InterPro" id="IPR013114">
    <property type="entry name" value="FabA_FabZ"/>
</dbReference>
<keyword evidence="7 10" id="KW-0443">Lipid metabolism</keyword>
<dbReference type="NCBIfam" id="NF000582">
    <property type="entry name" value="PRK00006.1"/>
    <property type="match status" value="1"/>
</dbReference>
<reference evidence="11" key="1">
    <citation type="submission" date="2009-07" db="EMBL/GenBank/DDBJ databases">
        <authorList>
            <person name="Weinstock G."/>
            <person name="Sodergren E."/>
            <person name="Clifton S."/>
            <person name="Fulton L."/>
            <person name="Fulton B."/>
            <person name="Courtney L."/>
            <person name="Fronick C."/>
            <person name="Harrison M."/>
            <person name="Strong C."/>
            <person name="Farmer C."/>
            <person name="Delahaunty K."/>
            <person name="Markovic C."/>
            <person name="Hall O."/>
            <person name="Minx P."/>
            <person name="Tomlinson C."/>
            <person name="Mitreva M."/>
            <person name="Nelson J."/>
            <person name="Hou S."/>
            <person name="Wollam A."/>
            <person name="Pepin K.H."/>
            <person name="Johnson M."/>
            <person name="Bhonagiri V."/>
            <person name="Nash W.E."/>
            <person name="Warren W."/>
            <person name="Chinwalla A."/>
            <person name="Mardis E.R."/>
            <person name="Wilson R.K."/>
        </authorList>
    </citation>
    <scope>NUCLEOTIDE SEQUENCE [LARGE SCALE GENOMIC DNA]</scope>
    <source>
        <strain evidence="11">DSM 14469</strain>
    </source>
</reference>
<name>C6L8T6_9FIRM</name>
<dbReference type="EC" id="4.2.1.59" evidence="10"/>
<evidence type="ECO:0000256" key="10">
    <source>
        <dbReference type="HAMAP-Rule" id="MF_00406"/>
    </source>
</evidence>
<keyword evidence="4 10" id="KW-0963">Cytoplasm</keyword>
<proteinExistence type="inferred from homology"/>
<dbReference type="CDD" id="cd01288">
    <property type="entry name" value="FabZ"/>
    <property type="match status" value="1"/>
</dbReference>
<dbReference type="GO" id="GO:0009245">
    <property type="term" value="P:lipid A biosynthetic process"/>
    <property type="evidence" value="ECO:0007669"/>
    <property type="project" value="UniProtKB-UniRule"/>
</dbReference>
<dbReference type="GO" id="GO:0019171">
    <property type="term" value="F:(3R)-hydroxyacyl-[acyl-carrier-protein] dehydratase activity"/>
    <property type="evidence" value="ECO:0007669"/>
    <property type="project" value="UniProtKB-EC"/>
</dbReference>
<comment type="caution">
    <text evidence="11">The sequence shown here is derived from an EMBL/GenBank/DDBJ whole genome shotgun (WGS) entry which is preliminary data.</text>
</comment>
<sequence length="155" mass="17060">MLSRRCAGKREQENNMLNVTQIMEILPHRAPFLLVDRIDELEPGKRAVGCKAVTYNEPFFAGHFPQEPVMPGVLICEALAQVGAVALLSCEEYRGKLALFGGIQKARFRQKVVPGDVLCLETELIKLKGTIGVAKATAYVQGKVCTEAELTFVIQ</sequence>